<dbReference type="EMBL" id="FOBB01000001">
    <property type="protein sequence ID" value="SEK63112.1"/>
    <property type="molecule type" value="Genomic_DNA"/>
</dbReference>
<dbReference type="RefSeq" id="WP_089906637.1">
    <property type="nucleotide sequence ID" value="NZ_FOBB01000001.1"/>
</dbReference>
<dbReference type="GO" id="GO:0016747">
    <property type="term" value="F:acyltransferase activity, transferring groups other than amino-acyl groups"/>
    <property type="evidence" value="ECO:0007669"/>
    <property type="project" value="InterPro"/>
</dbReference>
<reference evidence="4 5" key="1">
    <citation type="submission" date="2016-10" db="EMBL/GenBank/DDBJ databases">
        <authorList>
            <person name="de Groot N.N."/>
        </authorList>
    </citation>
    <scope>NUCLEOTIDE SEQUENCE [LARGE SCALE GENOMIC DNA]</scope>
    <source>
        <strain evidence="4 5">DSM 21039</strain>
    </source>
</reference>
<evidence type="ECO:0000313" key="4">
    <source>
        <dbReference type="EMBL" id="SEK63112.1"/>
    </source>
</evidence>
<dbReference type="PANTHER" id="PTHR43877">
    <property type="entry name" value="AMINOALKYLPHOSPHONATE N-ACETYLTRANSFERASE-RELATED-RELATED"/>
    <property type="match status" value="1"/>
</dbReference>
<accession>A0A1H7IML2</accession>
<dbReference type="STRING" id="573321.SAMN04488505_101582"/>
<evidence type="ECO:0000256" key="2">
    <source>
        <dbReference type="ARBA" id="ARBA00023315"/>
    </source>
</evidence>
<evidence type="ECO:0000259" key="3">
    <source>
        <dbReference type="PROSITE" id="PS51186"/>
    </source>
</evidence>
<evidence type="ECO:0000256" key="1">
    <source>
        <dbReference type="ARBA" id="ARBA00022679"/>
    </source>
</evidence>
<dbReference type="Proteomes" id="UP000198984">
    <property type="component" value="Unassembled WGS sequence"/>
</dbReference>
<name>A0A1H7IML2_9BACT</name>
<dbReference type="Gene3D" id="3.40.630.30">
    <property type="match status" value="1"/>
</dbReference>
<dbReference type="InterPro" id="IPR050832">
    <property type="entry name" value="Bact_Acetyltransf"/>
</dbReference>
<keyword evidence="1" id="KW-0808">Transferase</keyword>
<keyword evidence="2" id="KW-0012">Acyltransferase</keyword>
<dbReference type="PROSITE" id="PS51186">
    <property type="entry name" value="GNAT"/>
    <property type="match status" value="1"/>
</dbReference>
<keyword evidence="4" id="KW-0689">Ribosomal protein</keyword>
<protein>
    <submittedName>
        <fullName evidence="4">Ribosomal protein S18 acetylase RimI</fullName>
    </submittedName>
</protein>
<dbReference type="CDD" id="cd04301">
    <property type="entry name" value="NAT_SF"/>
    <property type="match status" value="1"/>
</dbReference>
<dbReference type="AlphaFoldDB" id="A0A1H7IML2"/>
<gene>
    <name evidence="4" type="ORF">SAMN04488505_101582</name>
</gene>
<feature type="domain" description="N-acetyltransferase" evidence="3">
    <location>
        <begin position="4"/>
        <end position="175"/>
    </location>
</feature>
<dbReference type="InterPro" id="IPR016181">
    <property type="entry name" value="Acyl_CoA_acyltransferase"/>
</dbReference>
<dbReference type="GO" id="GO:0005840">
    <property type="term" value="C:ribosome"/>
    <property type="evidence" value="ECO:0007669"/>
    <property type="project" value="UniProtKB-KW"/>
</dbReference>
<organism evidence="4 5">
    <name type="scientific">Chitinophaga rupis</name>
    <dbReference type="NCBI Taxonomy" id="573321"/>
    <lineage>
        <taxon>Bacteria</taxon>
        <taxon>Pseudomonadati</taxon>
        <taxon>Bacteroidota</taxon>
        <taxon>Chitinophagia</taxon>
        <taxon>Chitinophagales</taxon>
        <taxon>Chitinophagaceae</taxon>
        <taxon>Chitinophaga</taxon>
    </lineage>
</organism>
<evidence type="ECO:0000313" key="5">
    <source>
        <dbReference type="Proteomes" id="UP000198984"/>
    </source>
</evidence>
<dbReference type="SUPFAM" id="SSF55729">
    <property type="entry name" value="Acyl-CoA N-acyltransferases (Nat)"/>
    <property type="match status" value="1"/>
</dbReference>
<keyword evidence="4" id="KW-0687">Ribonucleoprotein</keyword>
<proteinExistence type="predicted"/>
<dbReference type="PANTHER" id="PTHR43877:SF2">
    <property type="entry name" value="AMINOALKYLPHOSPHONATE N-ACETYLTRANSFERASE-RELATED"/>
    <property type="match status" value="1"/>
</dbReference>
<dbReference type="Pfam" id="PF00583">
    <property type="entry name" value="Acetyltransf_1"/>
    <property type="match status" value="1"/>
</dbReference>
<sequence>MQPIVIKPVEPEMLDTLVQLEQQTFMETFGPTHQPDDLAVFMQERKDAATLREQLLQPGSLYYLLYYDENVAGFLKLNLGKQPDDAAHTQLPSPIELEKIYVLKAYQGHKLGKALIQHAYTMAREHQAATIWLGVWEHNTKALRFYASEGFEKFGEHTFKVGQQSDTDWLLKKSC</sequence>
<keyword evidence="5" id="KW-1185">Reference proteome</keyword>
<dbReference type="InterPro" id="IPR000182">
    <property type="entry name" value="GNAT_dom"/>
</dbReference>
<dbReference type="OrthoDB" id="7205533at2"/>